<dbReference type="SUPFAM" id="SSF53254">
    <property type="entry name" value="Phosphoglycerate mutase-like"/>
    <property type="match status" value="1"/>
</dbReference>
<dbReference type="OrthoDB" id="9781415at2"/>
<proteinExistence type="predicted"/>
<dbReference type="Proteomes" id="UP000198728">
    <property type="component" value="Unassembled WGS sequence"/>
</dbReference>
<dbReference type="CDD" id="cd07067">
    <property type="entry name" value="HP_PGM_like"/>
    <property type="match status" value="1"/>
</dbReference>
<dbReference type="RefSeq" id="WP_093359685.1">
    <property type="nucleotide sequence ID" value="NZ_FOLG01000002.1"/>
</dbReference>
<name>A0A1I1G418_9RHOB</name>
<reference evidence="4 5" key="1">
    <citation type="submission" date="2016-10" db="EMBL/GenBank/DDBJ databases">
        <authorList>
            <person name="de Groot N.N."/>
        </authorList>
    </citation>
    <scope>NUCLEOTIDE SEQUENCE [LARGE SCALE GENOMIC DNA]</scope>
    <source>
        <strain evidence="4 5">DSM 19548</strain>
    </source>
</reference>
<dbReference type="SMART" id="SM00855">
    <property type="entry name" value="PGAM"/>
    <property type="match status" value="1"/>
</dbReference>
<dbReference type="InterPro" id="IPR050275">
    <property type="entry name" value="PGM_Phosphatase"/>
</dbReference>
<evidence type="ECO:0000256" key="1">
    <source>
        <dbReference type="ARBA" id="ARBA00023152"/>
    </source>
</evidence>
<dbReference type="EMBL" id="FOLG01000002">
    <property type="protein sequence ID" value="SFC03940.1"/>
    <property type="molecule type" value="Genomic_DNA"/>
</dbReference>
<evidence type="ECO:0000313" key="5">
    <source>
        <dbReference type="Proteomes" id="UP000198728"/>
    </source>
</evidence>
<dbReference type="InterPro" id="IPR013078">
    <property type="entry name" value="His_Pase_superF_clade-1"/>
</dbReference>
<dbReference type="InterPro" id="IPR029033">
    <property type="entry name" value="His_PPase_superfam"/>
</dbReference>
<feature type="binding site" evidence="3">
    <location>
        <begin position="8"/>
        <end position="15"/>
    </location>
    <ligand>
        <name>substrate</name>
    </ligand>
</feature>
<dbReference type="PIRSF" id="PIRSF000709">
    <property type="entry name" value="6PFK_2-Ptase"/>
    <property type="match status" value="1"/>
</dbReference>
<evidence type="ECO:0000256" key="2">
    <source>
        <dbReference type="ARBA" id="ARBA00023235"/>
    </source>
</evidence>
<sequence>MTDFYILRHGETVWNVEGRMQSHLDSPLTERGRAQALRQGEILRGAGVEGLAVHSSPSGRTAETAALALPGVRPVFDRRLAEVGMGEWQGRTLEEIERLWPSTVDDPHPFLWKFDAPGGERLAQMQARIADWLAEQRAPVIVVTHGVTSQLLRGMLLGLDIPAMAGLEDRQGVVYRVSQATGEVRLEAV</sequence>
<dbReference type="STRING" id="441112.SAMN04488094_102323"/>
<dbReference type="GO" id="GO:0005737">
    <property type="term" value="C:cytoplasm"/>
    <property type="evidence" value="ECO:0007669"/>
    <property type="project" value="TreeGrafter"/>
</dbReference>
<dbReference type="InterPro" id="IPR001345">
    <property type="entry name" value="PG/BPGM_mutase_AS"/>
</dbReference>
<keyword evidence="5" id="KW-1185">Reference proteome</keyword>
<dbReference type="PANTHER" id="PTHR48100">
    <property type="entry name" value="BROAD-SPECIFICITY PHOSPHATASE YOR283W-RELATED"/>
    <property type="match status" value="1"/>
</dbReference>
<keyword evidence="1" id="KW-0324">Glycolysis</keyword>
<dbReference type="Pfam" id="PF00300">
    <property type="entry name" value="His_Phos_1"/>
    <property type="match status" value="1"/>
</dbReference>
<dbReference type="PANTHER" id="PTHR48100:SF1">
    <property type="entry name" value="HISTIDINE PHOSPHATASE FAMILY PROTEIN-RELATED"/>
    <property type="match status" value="1"/>
</dbReference>
<accession>A0A1I1G418</accession>
<organism evidence="4 5">
    <name type="scientific">Tropicimonas isoalkanivorans</name>
    <dbReference type="NCBI Taxonomy" id="441112"/>
    <lineage>
        <taxon>Bacteria</taxon>
        <taxon>Pseudomonadati</taxon>
        <taxon>Pseudomonadota</taxon>
        <taxon>Alphaproteobacteria</taxon>
        <taxon>Rhodobacterales</taxon>
        <taxon>Roseobacteraceae</taxon>
        <taxon>Tropicimonas</taxon>
    </lineage>
</organism>
<dbReference type="AlphaFoldDB" id="A0A1I1G418"/>
<dbReference type="Gene3D" id="3.40.50.1240">
    <property type="entry name" value="Phosphoglycerate mutase-like"/>
    <property type="match status" value="1"/>
</dbReference>
<evidence type="ECO:0000256" key="3">
    <source>
        <dbReference type="PIRSR" id="PIRSR613078-2"/>
    </source>
</evidence>
<evidence type="ECO:0000313" key="4">
    <source>
        <dbReference type="EMBL" id="SFC03940.1"/>
    </source>
</evidence>
<gene>
    <name evidence="4" type="ORF">SAMN04488094_102323</name>
</gene>
<protein>
    <submittedName>
        <fullName evidence="4">Probable phosphoglycerate mutase</fullName>
    </submittedName>
</protein>
<dbReference type="PROSITE" id="PS00175">
    <property type="entry name" value="PG_MUTASE"/>
    <property type="match status" value="1"/>
</dbReference>
<dbReference type="GO" id="GO:0016791">
    <property type="term" value="F:phosphatase activity"/>
    <property type="evidence" value="ECO:0007669"/>
    <property type="project" value="TreeGrafter"/>
</dbReference>
<feature type="binding site" evidence="3">
    <location>
        <position position="60"/>
    </location>
    <ligand>
        <name>substrate</name>
    </ligand>
</feature>
<keyword evidence="2" id="KW-0413">Isomerase</keyword>